<gene>
    <name evidence="2" type="ORF">FME351_LOCUS18983</name>
</gene>
<dbReference type="EMBL" id="CAJNYU010002349">
    <property type="protein sequence ID" value="CAF3541049.1"/>
    <property type="molecule type" value="Genomic_DNA"/>
</dbReference>
<name>A0A818JFE3_9BILA</name>
<dbReference type="InterPro" id="IPR039049">
    <property type="entry name" value="ELOB"/>
</dbReference>
<proteinExistence type="predicted"/>
<dbReference type="InterPro" id="IPR000626">
    <property type="entry name" value="Ubiquitin-like_dom"/>
</dbReference>
<dbReference type="SUPFAM" id="SSF54236">
    <property type="entry name" value="Ubiquitin-like"/>
    <property type="match status" value="1"/>
</dbReference>
<organism evidence="2 3">
    <name type="scientific">Rotaria socialis</name>
    <dbReference type="NCBI Taxonomy" id="392032"/>
    <lineage>
        <taxon>Eukaryota</taxon>
        <taxon>Metazoa</taxon>
        <taxon>Spiralia</taxon>
        <taxon>Gnathifera</taxon>
        <taxon>Rotifera</taxon>
        <taxon>Eurotatoria</taxon>
        <taxon>Bdelloidea</taxon>
        <taxon>Philodinida</taxon>
        <taxon>Philodinidae</taxon>
        <taxon>Rotaria</taxon>
    </lineage>
</organism>
<reference evidence="2" key="1">
    <citation type="submission" date="2021-02" db="EMBL/GenBank/DDBJ databases">
        <authorList>
            <person name="Nowell W R."/>
        </authorList>
    </citation>
    <scope>NUCLEOTIDE SEQUENCE</scope>
</reference>
<dbReference type="Proteomes" id="UP000663869">
    <property type="component" value="Unassembled WGS sequence"/>
</dbReference>
<sequence length="127" mass="14537">MHSNSYSFCLNMQRLATELTIYPDCYLQIRRAKMTIFTDIAETATVSELKQTLGYILHLDPNIIRLISKGQILDADTKRLNECGITTKEARPQNPFQLEFTLKLDDGTYENVEIIPYAIQNSSSNDE</sequence>
<dbReference type="GO" id="GO:0030891">
    <property type="term" value="C:VCB complex"/>
    <property type="evidence" value="ECO:0007669"/>
    <property type="project" value="InterPro"/>
</dbReference>
<dbReference type="Pfam" id="PF00240">
    <property type="entry name" value="ubiquitin"/>
    <property type="match status" value="1"/>
</dbReference>
<protein>
    <recommendedName>
        <fullName evidence="1">Ubiquitin-like domain-containing protein</fullName>
    </recommendedName>
</protein>
<evidence type="ECO:0000313" key="2">
    <source>
        <dbReference type="EMBL" id="CAF3541049.1"/>
    </source>
</evidence>
<dbReference type="PANTHER" id="PTHR13248">
    <property type="entry name" value="TRANSCRIPTION ELONGATION FACTOR B POLYPEPTIDE 2"/>
    <property type="match status" value="1"/>
</dbReference>
<dbReference type="AlphaFoldDB" id="A0A818JFE3"/>
<dbReference type="PROSITE" id="PS50053">
    <property type="entry name" value="UBIQUITIN_2"/>
    <property type="match status" value="1"/>
</dbReference>
<accession>A0A818JFE3</accession>
<comment type="caution">
    <text evidence="2">The sequence shown here is derived from an EMBL/GenBank/DDBJ whole genome shotgun (WGS) entry which is preliminary data.</text>
</comment>
<evidence type="ECO:0000259" key="1">
    <source>
        <dbReference type="PROSITE" id="PS50053"/>
    </source>
</evidence>
<dbReference type="GO" id="GO:0006368">
    <property type="term" value="P:transcription elongation by RNA polymerase II"/>
    <property type="evidence" value="ECO:0007669"/>
    <property type="project" value="InterPro"/>
</dbReference>
<dbReference type="Gene3D" id="3.10.20.90">
    <property type="entry name" value="Phosphatidylinositol 3-kinase Catalytic Subunit, Chain A, domain 1"/>
    <property type="match status" value="1"/>
</dbReference>
<dbReference type="InterPro" id="IPR029071">
    <property type="entry name" value="Ubiquitin-like_domsf"/>
</dbReference>
<feature type="domain" description="Ubiquitin-like" evidence="1">
    <location>
        <begin position="27"/>
        <end position="85"/>
    </location>
</feature>
<evidence type="ECO:0000313" key="3">
    <source>
        <dbReference type="Proteomes" id="UP000663869"/>
    </source>
</evidence>
<dbReference type="GO" id="GO:0070449">
    <property type="term" value="C:elongin complex"/>
    <property type="evidence" value="ECO:0007669"/>
    <property type="project" value="InterPro"/>
</dbReference>
<dbReference type="PANTHER" id="PTHR13248:SF4">
    <property type="entry name" value="ELONGIN B"/>
    <property type="match status" value="1"/>
</dbReference>